<reference evidence="2 3" key="1">
    <citation type="journal article" date="2017" name="Int. J. Parasitol.">
        <title>The genome of the protozoan parasite Cystoisospora suis and a reverse vaccinology approach to identify vaccine candidates.</title>
        <authorList>
            <person name="Palmieri N."/>
            <person name="Shrestha A."/>
            <person name="Ruttkowski B."/>
            <person name="Beck T."/>
            <person name="Vogl C."/>
            <person name="Tomley F."/>
            <person name="Blake D.P."/>
            <person name="Joachim A."/>
        </authorList>
    </citation>
    <scope>NUCLEOTIDE SEQUENCE [LARGE SCALE GENOMIC DNA]</scope>
    <source>
        <strain evidence="2 3">Wien I</strain>
    </source>
</reference>
<dbReference type="AlphaFoldDB" id="A0A2C6L5F7"/>
<dbReference type="VEuPathDB" id="ToxoDB:CSUI_003141"/>
<proteinExistence type="predicted"/>
<evidence type="ECO:0000313" key="2">
    <source>
        <dbReference type="EMBL" id="PHJ23008.1"/>
    </source>
</evidence>
<accession>A0A2C6L5F7</accession>
<name>A0A2C6L5F7_9APIC</name>
<dbReference type="GeneID" id="94426550"/>
<evidence type="ECO:0000256" key="1">
    <source>
        <dbReference type="SAM" id="Coils"/>
    </source>
</evidence>
<protein>
    <submittedName>
        <fullName evidence="2">Uncharacterized protein</fullName>
    </submittedName>
</protein>
<dbReference type="Proteomes" id="UP000221165">
    <property type="component" value="Unassembled WGS sequence"/>
</dbReference>
<feature type="coiled-coil region" evidence="1">
    <location>
        <begin position="73"/>
        <end position="107"/>
    </location>
</feature>
<sequence length="158" mass="18058">FCHCVQGTLSQRASCRKRPDTAKRGTQSVSYCCSCFFPGEATSRDVAIIVRQETTVSSSSSRDSRVLPAFRDLRRQIEANEKMQEELAAMRERLDVVECRRRQDQREWMRDHMEHADYKNALRRERLRNGVADASTQVSAVPCCEASSMYNSPDAFLA</sequence>
<keyword evidence="1" id="KW-0175">Coiled coil</keyword>
<gene>
    <name evidence="2" type="ORF">CSUI_003141</name>
</gene>
<dbReference type="RefSeq" id="XP_067924685.1">
    <property type="nucleotide sequence ID" value="XM_068063339.1"/>
</dbReference>
<feature type="non-terminal residue" evidence="2">
    <location>
        <position position="1"/>
    </location>
</feature>
<keyword evidence="3" id="KW-1185">Reference proteome</keyword>
<organism evidence="2 3">
    <name type="scientific">Cystoisospora suis</name>
    <dbReference type="NCBI Taxonomy" id="483139"/>
    <lineage>
        <taxon>Eukaryota</taxon>
        <taxon>Sar</taxon>
        <taxon>Alveolata</taxon>
        <taxon>Apicomplexa</taxon>
        <taxon>Conoidasida</taxon>
        <taxon>Coccidia</taxon>
        <taxon>Eucoccidiorida</taxon>
        <taxon>Eimeriorina</taxon>
        <taxon>Sarcocystidae</taxon>
        <taxon>Cystoisospora</taxon>
    </lineage>
</organism>
<comment type="caution">
    <text evidence="2">The sequence shown here is derived from an EMBL/GenBank/DDBJ whole genome shotgun (WGS) entry which is preliminary data.</text>
</comment>
<evidence type="ECO:0000313" key="3">
    <source>
        <dbReference type="Proteomes" id="UP000221165"/>
    </source>
</evidence>
<dbReference type="EMBL" id="MIGC01001358">
    <property type="protein sequence ID" value="PHJ23008.1"/>
    <property type="molecule type" value="Genomic_DNA"/>
</dbReference>